<evidence type="ECO:0000313" key="2">
    <source>
        <dbReference type="EMBL" id="MDI9239893.1"/>
    </source>
</evidence>
<gene>
    <name evidence="2" type="ORF">QLQ15_13355</name>
</gene>
<dbReference type="Proteomes" id="UP001321580">
    <property type="component" value="Unassembled WGS sequence"/>
</dbReference>
<dbReference type="Gene3D" id="3.30.700.10">
    <property type="entry name" value="Glycoprotein, Type 4 Pilin"/>
    <property type="match status" value="1"/>
</dbReference>
<sequence length="130" mass="14133">MRRGFTLIELMIVVLVIGVLAAIAYPSYSQHVIKSRRAAAQACLQEVAQYMERFYTTNLTYVGAAVPVMQCRTDLGRFYTIGLQAAATDKGYTLQAVPTTAQKDPRCATLSMDVAGTKGVSGTDDATQCW</sequence>
<accession>A0ABT6XIA9</accession>
<feature type="transmembrane region" description="Helical" evidence="1">
    <location>
        <begin position="7"/>
        <end position="28"/>
    </location>
</feature>
<dbReference type="EMBL" id="JASGBI010000001">
    <property type="protein sequence ID" value="MDI9239893.1"/>
    <property type="molecule type" value="Genomic_DNA"/>
</dbReference>
<dbReference type="InterPro" id="IPR031982">
    <property type="entry name" value="PilE-like"/>
</dbReference>
<keyword evidence="1" id="KW-0812">Transmembrane</keyword>
<organism evidence="2 3">
    <name type="scientific">Lysobacter stagni</name>
    <dbReference type="NCBI Taxonomy" id="3045172"/>
    <lineage>
        <taxon>Bacteria</taxon>
        <taxon>Pseudomonadati</taxon>
        <taxon>Pseudomonadota</taxon>
        <taxon>Gammaproteobacteria</taxon>
        <taxon>Lysobacterales</taxon>
        <taxon>Lysobacteraceae</taxon>
        <taxon>Lysobacter</taxon>
    </lineage>
</organism>
<evidence type="ECO:0000313" key="3">
    <source>
        <dbReference type="Proteomes" id="UP001321580"/>
    </source>
</evidence>
<dbReference type="SUPFAM" id="SSF54523">
    <property type="entry name" value="Pili subunits"/>
    <property type="match status" value="1"/>
</dbReference>
<dbReference type="Pfam" id="PF07963">
    <property type="entry name" value="N_methyl"/>
    <property type="match status" value="1"/>
</dbReference>
<dbReference type="InterPro" id="IPR045584">
    <property type="entry name" value="Pilin-like"/>
</dbReference>
<dbReference type="InterPro" id="IPR012902">
    <property type="entry name" value="N_methyl_site"/>
</dbReference>
<protein>
    <submittedName>
        <fullName evidence="2">Type IV pilin protein</fullName>
    </submittedName>
</protein>
<dbReference type="PROSITE" id="PS00409">
    <property type="entry name" value="PROKAR_NTER_METHYL"/>
    <property type="match status" value="1"/>
</dbReference>
<keyword evidence="1" id="KW-0472">Membrane</keyword>
<reference evidence="2 3" key="1">
    <citation type="submission" date="2023-05" db="EMBL/GenBank/DDBJ databases">
        <title>Lysobacter sp. strain LF1 Genome sequencing and assembly.</title>
        <authorList>
            <person name="Jung Y."/>
        </authorList>
    </citation>
    <scope>NUCLEOTIDE SEQUENCE [LARGE SCALE GENOMIC DNA]</scope>
    <source>
        <strain evidence="2 3">LF1</strain>
    </source>
</reference>
<dbReference type="PANTHER" id="PTHR30093:SF47">
    <property type="entry name" value="TYPE IV PILUS NON-CORE MINOR PILIN PILE"/>
    <property type="match status" value="1"/>
</dbReference>
<dbReference type="PANTHER" id="PTHR30093">
    <property type="entry name" value="GENERAL SECRETION PATHWAY PROTEIN G"/>
    <property type="match status" value="1"/>
</dbReference>
<comment type="caution">
    <text evidence="2">The sequence shown here is derived from an EMBL/GenBank/DDBJ whole genome shotgun (WGS) entry which is preliminary data.</text>
</comment>
<keyword evidence="1" id="KW-1133">Transmembrane helix</keyword>
<dbReference type="NCBIfam" id="TIGR02532">
    <property type="entry name" value="IV_pilin_GFxxxE"/>
    <property type="match status" value="1"/>
</dbReference>
<evidence type="ECO:0000256" key="1">
    <source>
        <dbReference type="SAM" id="Phobius"/>
    </source>
</evidence>
<keyword evidence="3" id="KW-1185">Reference proteome</keyword>
<dbReference type="Pfam" id="PF16732">
    <property type="entry name" value="ComP_DUS"/>
    <property type="match status" value="1"/>
</dbReference>
<name>A0ABT6XIA9_9GAMM</name>
<proteinExistence type="predicted"/>